<feature type="transmembrane region" description="Helical" evidence="1">
    <location>
        <begin position="12"/>
        <end position="32"/>
    </location>
</feature>
<dbReference type="Pfam" id="PF07331">
    <property type="entry name" value="TctB"/>
    <property type="match status" value="1"/>
</dbReference>
<organism evidence="3 6">
    <name type="scientific">Paraburkholderia hospita</name>
    <dbReference type="NCBI Taxonomy" id="169430"/>
    <lineage>
        <taxon>Bacteria</taxon>
        <taxon>Pseudomonadati</taxon>
        <taxon>Pseudomonadota</taxon>
        <taxon>Betaproteobacteria</taxon>
        <taxon>Burkholderiales</taxon>
        <taxon>Burkholderiaceae</taxon>
        <taxon>Paraburkholderia</taxon>
    </lineage>
</organism>
<protein>
    <submittedName>
        <fullName evidence="3">Tripartite tricarboxylate transporter TctB</fullName>
    </submittedName>
</protein>
<dbReference type="EMBL" id="AKAU01000108">
    <property type="protein sequence ID" value="EIM98939.1"/>
    <property type="molecule type" value="Genomic_DNA"/>
</dbReference>
<dbReference type="InterPro" id="IPR009936">
    <property type="entry name" value="DUF1468"/>
</dbReference>
<sequence>MDDLIERIGKDRLGGALMVLTGAGAAQQGITYSLGTLAAPGPGLFPGALGVLLMLVGLAIAITGTRNPAAASAAARSLAGADAAPPEPAPRPEWRGWFCIVLSIVAFIVLGSHGGLVPASFAVAFIAALGDRDNTLLGAGMLGVAMAVVSVVVFWWLLQLQLPLFQWN</sequence>
<keyword evidence="5" id="KW-1185">Reference proteome</keyword>
<evidence type="ECO:0000313" key="4">
    <source>
        <dbReference type="EMBL" id="EIM98939.1"/>
    </source>
</evidence>
<evidence type="ECO:0000313" key="5">
    <source>
        <dbReference type="Proteomes" id="UP000004980"/>
    </source>
</evidence>
<keyword evidence="1" id="KW-0812">Transmembrane</keyword>
<proteinExistence type="predicted"/>
<evidence type="ECO:0000313" key="6">
    <source>
        <dbReference type="Proteomes" id="UP000236649"/>
    </source>
</evidence>
<reference evidence="3 6" key="2">
    <citation type="submission" date="2018-01" db="EMBL/GenBank/DDBJ databases">
        <title>Species boundaries and ecological features among Paraburkholderia terrae DSMZ17804T, P. hospita DSMZ17164T and P. caribensis DSMZ13236T.</title>
        <authorList>
            <person name="Pratama A.A."/>
        </authorList>
    </citation>
    <scope>NUCLEOTIDE SEQUENCE [LARGE SCALE GENOMIC DNA]</scope>
    <source>
        <strain evidence="3 6">DSM 17164</strain>
    </source>
</reference>
<dbReference type="EMBL" id="CP026107">
    <property type="protein sequence ID" value="AUT73455.1"/>
    <property type="molecule type" value="Genomic_DNA"/>
</dbReference>
<reference evidence="4 5" key="1">
    <citation type="journal article" date="2012" name="J. Bacteriol.">
        <title>Draft Genome Sequence of the Soil Bacterium Burkholderia terrae Strain BS001, Which Interacts with Fungal Surface Structures.</title>
        <authorList>
            <person name="Nazir R."/>
            <person name="Hansen M.A."/>
            <person name="Sorensen S."/>
            <person name="van Elsas J.D."/>
        </authorList>
    </citation>
    <scope>NUCLEOTIDE SEQUENCE [LARGE SCALE GENOMIC DNA]</scope>
    <source>
        <strain evidence="4 5">BS001</strain>
    </source>
</reference>
<dbReference type="RefSeq" id="WP_007584452.1">
    <property type="nucleotide sequence ID" value="NZ_AKAU01000108.1"/>
</dbReference>
<feature type="transmembrane region" description="Helical" evidence="1">
    <location>
        <begin position="97"/>
        <end position="130"/>
    </location>
</feature>
<dbReference type="Proteomes" id="UP000236649">
    <property type="component" value="Chromosome 3"/>
</dbReference>
<feature type="transmembrane region" description="Helical" evidence="1">
    <location>
        <begin position="44"/>
        <end position="62"/>
    </location>
</feature>
<keyword evidence="1" id="KW-1133">Transmembrane helix</keyword>
<evidence type="ECO:0000259" key="2">
    <source>
        <dbReference type="Pfam" id="PF07331"/>
    </source>
</evidence>
<keyword evidence="1" id="KW-0472">Membrane</keyword>
<dbReference type="AlphaFoldDB" id="A0AAJ4VPB1"/>
<feature type="transmembrane region" description="Helical" evidence="1">
    <location>
        <begin position="136"/>
        <end position="158"/>
    </location>
</feature>
<feature type="domain" description="DUF1468" evidence="2">
    <location>
        <begin position="14"/>
        <end position="163"/>
    </location>
</feature>
<dbReference type="Proteomes" id="UP000004980">
    <property type="component" value="Unassembled WGS sequence"/>
</dbReference>
<name>A0AAJ4VPB1_9BURK</name>
<evidence type="ECO:0000256" key="1">
    <source>
        <dbReference type="SAM" id="Phobius"/>
    </source>
</evidence>
<accession>A0AAJ4VPB1</accession>
<dbReference type="GeneID" id="55533392"/>
<dbReference type="KEGG" id="phs:C2L64_34370"/>
<gene>
    <name evidence="3" type="ORF">C2L64_34370</name>
    <name evidence="4" type="ORF">WQE_21226</name>
</gene>
<evidence type="ECO:0000313" key="3">
    <source>
        <dbReference type="EMBL" id="AUT73455.1"/>
    </source>
</evidence>